<dbReference type="RefSeq" id="WP_255387590.1">
    <property type="nucleotide sequence ID" value="NZ_CP101508.1"/>
</dbReference>
<name>A0ABY5GB32_9GAMM</name>
<dbReference type="Pfam" id="PF04985">
    <property type="entry name" value="Phage_tube"/>
    <property type="match status" value="1"/>
</dbReference>
<keyword evidence="2" id="KW-1185">Reference proteome</keyword>
<accession>A0ABY5GB32</accession>
<protein>
    <submittedName>
        <fullName evidence="1">Phage major tail tube protein</fullName>
    </submittedName>
</protein>
<dbReference type="EMBL" id="CP101508">
    <property type="protein sequence ID" value="UTV26377.1"/>
    <property type="molecule type" value="Genomic_DNA"/>
</dbReference>
<organism evidence="1 2">
    <name type="scientific">Photobacterium atrarenae</name>
    <dbReference type="NCBI Taxonomy" id="865757"/>
    <lineage>
        <taxon>Bacteria</taxon>
        <taxon>Pseudomonadati</taxon>
        <taxon>Pseudomonadota</taxon>
        <taxon>Gammaproteobacteria</taxon>
        <taxon>Vibrionales</taxon>
        <taxon>Vibrionaceae</taxon>
        <taxon>Photobacterium</taxon>
    </lineage>
</organism>
<dbReference type="Proteomes" id="UP001057998">
    <property type="component" value="Chromosome 1"/>
</dbReference>
<evidence type="ECO:0000313" key="2">
    <source>
        <dbReference type="Proteomes" id="UP001057998"/>
    </source>
</evidence>
<gene>
    <name evidence="1" type="ORF">NNL38_08265</name>
</gene>
<dbReference type="InterPro" id="IPR006498">
    <property type="entry name" value="Tail_tube"/>
</dbReference>
<proteinExistence type="predicted"/>
<reference evidence="1" key="1">
    <citation type="submission" date="2022-07" db="EMBL/GenBank/DDBJ databases">
        <title>Genome sequencing of Photobacterium atrarenae GJH2-4.</title>
        <authorList>
            <person name="Park S.-J."/>
        </authorList>
    </citation>
    <scope>NUCLEOTIDE SEQUENCE</scope>
    <source>
        <strain evidence="1">GJH2-4</strain>
    </source>
</reference>
<sequence length="171" mass="18680">MAADNLLSKWAIWVDGIGKAGNGKEYNPPVLEVLTKDFKAGDMDMPVPVDVGMAPMETSFALFGVDVTVLPLFGLQKGKKNAISVRSTYTDLAGNTYDLVEVLRGMITKIERDGQDTGDQSEKAMKVTMKLDYYKVTRSGLVLIEIDPINRVRKLGGIDALEGIRALLQLS</sequence>
<evidence type="ECO:0000313" key="1">
    <source>
        <dbReference type="EMBL" id="UTV26377.1"/>
    </source>
</evidence>